<feature type="transmembrane region" description="Helical" evidence="5">
    <location>
        <begin position="409"/>
        <end position="431"/>
    </location>
</feature>
<evidence type="ECO:0000256" key="2">
    <source>
        <dbReference type="ARBA" id="ARBA00022692"/>
    </source>
</evidence>
<accession>V3ZX77</accession>
<comment type="subcellular location">
    <subcellularLocation>
        <location evidence="1">Membrane</location>
        <topology evidence="1">Multi-pass membrane protein</topology>
    </subcellularLocation>
</comment>
<feature type="transmembrane region" description="Helical" evidence="5">
    <location>
        <begin position="181"/>
        <end position="200"/>
    </location>
</feature>
<proteinExistence type="predicted"/>
<protein>
    <recommendedName>
        <fullName evidence="6">Major facilitator superfamily (MFS) profile domain-containing protein</fullName>
    </recommendedName>
</protein>
<dbReference type="PROSITE" id="PS00216">
    <property type="entry name" value="SUGAR_TRANSPORT_1"/>
    <property type="match status" value="1"/>
</dbReference>
<dbReference type="KEGG" id="lgi:LOTGIDRAFT_106739"/>
<feature type="transmembrane region" description="Helical" evidence="5">
    <location>
        <begin position="319"/>
        <end position="340"/>
    </location>
</feature>
<dbReference type="OMA" id="THRILVI"/>
<evidence type="ECO:0000259" key="6">
    <source>
        <dbReference type="PROSITE" id="PS50850"/>
    </source>
</evidence>
<keyword evidence="8" id="KW-1185">Reference proteome</keyword>
<feature type="domain" description="Major facilitator superfamily (MFS) profile" evidence="6">
    <location>
        <begin position="58"/>
        <end position="502"/>
    </location>
</feature>
<evidence type="ECO:0000256" key="5">
    <source>
        <dbReference type="SAM" id="Phobius"/>
    </source>
</evidence>
<keyword evidence="4 5" id="KW-0472">Membrane</keyword>
<feature type="transmembrane region" description="Helical" evidence="5">
    <location>
        <begin position="155"/>
        <end position="175"/>
    </location>
</feature>
<organism evidence="7 8">
    <name type="scientific">Lottia gigantea</name>
    <name type="common">Giant owl limpet</name>
    <dbReference type="NCBI Taxonomy" id="225164"/>
    <lineage>
        <taxon>Eukaryota</taxon>
        <taxon>Metazoa</taxon>
        <taxon>Spiralia</taxon>
        <taxon>Lophotrochozoa</taxon>
        <taxon>Mollusca</taxon>
        <taxon>Gastropoda</taxon>
        <taxon>Patellogastropoda</taxon>
        <taxon>Lottioidea</taxon>
        <taxon>Lottiidae</taxon>
        <taxon>Lottia</taxon>
    </lineage>
</organism>
<dbReference type="HOGENOM" id="CLU_001265_33_4_1"/>
<evidence type="ECO:0000256" key="1">
    <source>
        <dbReference type="ARBA" id="ARBA00004141"/>
    </source>
</evidence>
<dbReference type="GO" id="GO:0022857">
    <property type="term" value="F:transmembrane transporter activity"/>
    <property type="evidence" value="ECO:0007669"/>
    <property type="project" value="InterPro"/>
</dbReference>
<dbReference type="SUPFAM" id="SSF103473">
    <property type="entry name" value="MFS general substrate transporter"/>
    <property type="match status" value="1"/>
</dbReference>
<feature type="transmembrane region" description="Helical" evidence="5">
    <location>
        <begin position="476"/>
        <end position="497"/>
    </location>
</feature>
<dbReference type="GO" id="GO:0016020">
    <property type="term" value="C:membrane"/>
    <property type="evidence" value="ECO:0007669"/>
    <property type="project" value="UniProtKB-SubCell"/>
</dbReference>
<evidence type="ECO:0000256" key="4">
    <source>
        <dbReference type="ARBA" id="ARBA00023136"/>
    </source>
</evidence>
<dbReference type="Proteomes" id="UP000030746">
    <property type="component" value="Unassembled WGS sequence"/>
</dbReference>
<dbReference type="AlphaFoldDB" id="V3ZX77"/>
<dbReference type="EMBL" id="KB202619">
    <property type="protein sequence ID" value="ESO88972.1"/>
    <property type="molecule type" value="Genomic_DNA"/>
</dbReference>
<dbReference type="PANTHER" id="PTHR24064">
    <property type="entry name" value="SOLUTE CARRIER FAMILY 22 MEMBER"/>
    <property type="match status" value="1"/>
</dbReference>
<feature type="transmembrane region" description="Helical" evidence="5">
    <location>
        <begin position="212"/>
        <end position="235"/>
    </location>
</feature>
<dbReference type="OrthoDB" id="2544694at2759"/>
<gene>
    <name evidence="7" type="ORF">LOTGIDRAFT_106739</name>
</gene>
<feature type="transmembrane region" description="Helical" evidence="5">
    <location>
        <begin position="20"/>
        <end position="42"/>
    </location>
</feature>
<evidence type="ECO:0000313" key="8">
    <source>
        <dbReference type="Proteomes" id="UP000030746"/>
    </source>
</evidence>
<dbReference type="Gene3D" id="1.20.1250.20">
    <property type="entry name" value="MFS general substrate transporter like domains"/>
    <property type="match status" value="1"/>
</dbReference>
<dbReference type="CTD" id="20230138"/>
<evidence type="ECO:0000313" key="7">
    <source>
        <dbReference type="EMBL" id="ESO88972.1"/>
    </source>
</evidence>
<dbReference type="CDD" id="cd17317">
    <property type="entry name" value="MFS_SLC22"/>
    <property type="match status" value="1"/>
</dbReference>
<dbReference type="GeneID" id="20230138"/>
<reference evidence="7 8" key="1">
    <citation type="journal article" date="2013" name="Nature">
        <title>Insights into bilaterian evolution from three spiralian genomes.</title>
        <authorList>
            <person name="Simakov O."/>
            <person name="Marletaz F."/>
            <person name="Cho S.J."/>
            <person name="Edsinger-Gonzales E."/>
            <person name="Havlak P."/>
            <person name="Hellsten U."/>
            <person name="Kuo D.H."/>
            <person name="Larsson T."/>
            <person name="Lv J."/>
            <person name="Arendt D."/>
            <person name="Savage R."/>
            <person name="Osoegawa K."/>
            <person name="de Jong P."/>
            <person name="Grimwood J."/>
            <person name="Chapman J.A."/>
            <person name="Shapiro H."/>
            <person name="Aerts A."/>
            <person name="Otillar R.P."/>
            <person name="Terry A.Y."/>
            <person name="Boore J.L."/>
            <person name="Grigoriev I.V."/>
            <person name="Lindberg D.R."/>
            <person name="Seaver E.C."/>
            <person name="Weisblat D.A."/>
            <person name="Putnam N.H."/>
            <person name="Rokhsar D.S."/>
        </authorList>
    </citation>
    <scope>NUCLEOTIDE SEQUENCE [LARGE SCALE GENOMIC DNA]</scope>
</reference>
<dbReference type="InterPro" id="IPR036259">
    <property type="entry name" value="MFS_trans_sf"/>
</dbReference>
<keyword evidence="2 5" id="KW-0812">Transmembrane</keyword>
<dbReference type="PROSITE" id="PS50850">
    <property type="entry name" value="MFS"/>
    <property type="match status" value="1"/>
</dbReference>
<name>V3ZX77_LOTGI</name>
<dbReference type="InterPro" id="IPR005828">
    <property type="entry name" value="MFS_sugar_transport-like"/>
</dbReference>
<feature type="transmembrane region" description="Helical" evidence="5">
    <location>
        <begin position="241"/>
        <end position="260"/>
    </location>
</feature>
<dbReference type="RefSeq" id="XP_009060022.1">
    <property type="nucleotide sequence ID" value="XM_009061774.1"/>
</dbReference>
<keyword evidence="3 5" id="KW-1133">Transmembrane helix</keyword>
<dbReference type="Pfam" id="PF00083">
    <property type="entry name" value="Sugar_tr"/>
    <property type="match status" value="1"/>
</dbReference>
<evidence type="ECO:0000256" key="3">
    <source>
        <dbReference type="ARBA" id="ARBA00022989"/>
    </source>
</evidence>
<dbReference type="InterPro" id="IPR005829">
    <property type="entry name" value="Sugar_transporter_CS"/>
</dbReference>
<sequence length="517" mass="57548">MDFEEIIKALGDFGPYQKRVYFLMCLTSTFTAVQVMATVFTFGVPDHRCSIPGVENDTYNTGSFSSQEYHYNNSIYRECTITEASDNTTSTNPNVCHQWVYDKSVFESTIVSDMDLVCDKKLGKSHAQMLIMLGQVTGCVLVGPLSDLFGRRSMLMTFLIILIISSIAVTWTPMIGLHLTLAFYFFIGTSISGSFTPAFVIGLELVGPSKRVFTGIITELFWSAGLVILSGVAYWIKNTQYLQLVISVPSLTLISFFWFVTESPRWLINKGRYREAEKIIREAARVNKVVLPERIFRGRSRSKDVKQMSILKIFSSKILLSRTLVLYFIWAVCSLTFYGLSLNAGSLSGSVHLNFFLLSVIEIPAYIICIVLLDRIGRRFLQCGSLLLSGTCLLLSVFTVLYTDKSLEWITTLLAVIGKMGVTAAFAIIWIYTTELYPTVLRNSGVGSSNLMARIAGAISPYIANLQTFLDGDIGKVAPLIIFGLASVLAGLLMLFLPETKGKRLPETVEDAEQFTQ</sequence>
<dbReference type="InterPro" id="IPR020846">
    <property type="entry name" value="MFS_dom"/>
</dbReference>
<feature type="transmembrane region" description="Helical" evidence="5">
    <location>
        <begin position="352"/>
        <end position="373"/>
    </location>
</feature>
<feature type="transmembrane region" description="Helical" evidence="5">
    <location>
        <begin position="385"/>
        <end position="403"/>
    </location>
</feature>